<protein>
    <submittedName>
        <fullName evidence="1">Uncharacterized protein</fullName>
    </submittedName>
</protein>
<dbReference type="EMBL" id="MH029513">
    <property type="protein sequence ID" value="AVQ10156.1"/>
    <property type="molecule type" value="Genomic_DNA"/>
</dbReference>
<proteinExistence type="predicted"/>
<sequence length="48" mass="5602">MDASTINRKLKELDALEKRLRQSVNPSQVLLKQIDDERKALLNPQEKK</sequence>
<reference evidence="1" key="1">
    <citation type="submission" date="2018-03" db="EMBL/GenBank/DDBJ databases">
        <title>Twenty-four Novel Viral Genomes identified from the Dushanzi Mud Volcanic Sediment in Xinjiang, China.</title>
        <authorList>
            <person name="Han L."/>
        </authorList>
    </citation>
    <scope>NUCLEOTIDE SEQUENCE</scope>
</reference>
<name>A0A2R3UAD7_9VIRU</name>
<evidence type="ECO:0000313" key="1">
    <source>
        <dbReference type="EMBL" id="AVQ10156.1"/>
    </source>
</evidence>
<accession>A0A2R3UAD7</accession>
<organism evidence="1">
    <name type="scientific">Gokushovirinae environmental samples</name>
    <dbReference type="NCBI Taxonomy" id="1478972"/>
    <lineage>
        <taxon>Viruses</taxon>
        <taxon>Monodnaviria</taxon>
        <taxon>Sangervirae</taxon>
        <taxon>Phixviricota</taxon>
        <taxon>Malgrandaviricetes</taxon>
        <taxon>Petitvirales</taxon>
        <taxon>Microviridae</taxon>
        <taxon>environmental samples</taxon>
    </lineage>
</organism>